<feature type="domain" description="Endonuclease/exonuclease/phosphatase" evidence="1">
    <location>
        <begin position="70"/>
        <end position="193"/>
    </location>
</feature>
<dbReference type="Gene3D" id="3.60.10.10">
    <property type="entry name" value="Endonuclease/exonuclease/phosphatase"/>
    <property type="match status" value="1"/>
</dbReference>
<dbReference type="InterPro" id="IPR036691">
    <property type="entry name" value="Endo/exonu/phosph_ase_sf"/>
</dbReference>
<accession>A0ABY7DL35</accession>
<reference evidence="2" key="1">
    <citation type="submission" date="2022-11" db="EMBL/GenBank/DDBJ databases">
        <title>Centuries of genome instability and evolution in soft-shell clam transmissible cancer (bioRxiv).</title>
        <authorList>
            <person name="Hart S.F.M."/>
            <person name="Yonemitsu M.A."/>
            <person name="Giersch R.M."/>
            <person name="Beal B.F."/>
            <person name="Arriagada G."/>
            <person name="Davis B.W."/>
            <person name="Ostrander E.A."/>
            <person name="Goff S.P."/>
            <person name="Metzger M.J."/>
        </authorList>
    </citation>
    <scope>NUCLEOTIDE SEQUENCE</scope>
    <source>
        <strain evidence="2">MELC-2E11</strain>
        <tissue evidence="2">Siphon/mantle</tissue>
    </source>
</reference>
<evidence type="ECO:0000259" key="1">
    <source>
        <dbReference type="Pfam" id="PF03372"/>
    </source>
</evidence>
<proteinExistence type="predicted"/>
<evidence type="ECO:0000313" key="3">
    <source>
        <dbReference type="Proteomes" id="UP001164746"/>
    </source>
</evidence>
<organism evidence="2 3">
    <name type="scientific">Mya arenaria</name>
    <name type="common">Soft-shell clam</name>
    <dbReference type="NCBI Taxonomy" id="6604"/>
    <lineage>
        <taxon>Eukaryota</taxon>
        <taxon>Metazoa</taxon>
        <taxon>Spiralia</taxon>
        <taxon>Lophotrochozoa</taxon>
        <taxon>Mollusca</taxon>
        <taxon>Bivalvia</taxon>
        <taxon>Autobranchia</taxon>
        <taxon>Heteroconchia</taxon>
        <taxon>Euheterodonta</taxon>
        <taxon>Imparidentia</taxon>
        <taxon>Neoheterodontei</taxon>
        <taxon>Myida</taxon>
        <taxon>Myoidea</taxon>
        <taxon>Myidae</taxon>
        <taxon>Mya</taxon>
    </lineage>
</organism>
<dbReference type="SUPFAM" id="SSF56219">
    <property type="entry name" value="DNase I-like"/>
    <property type="match status" value="1"/>
</dbReference>
<protein>
    <recommendedName>
        <fullName evidence="1">Endonuclease/exonuclease/phosphatase domain-containing protein</fullName>
    </recommendedName>
</protein>
<dbReference type="Pfam" id="PF03372">
    <property type="entry name" value="Exo_endo_phos"/>
    <property type="match status" value="1"/>
</dbReference>
<evidence type="ECO:0000313" key="2">
    <source>
        <dbReference type="EMBL" id="WAQ98399.1"/>
    </source>
</evidence>
<dbReference type="InterPro" id="IPR005135">
    <property type="entry name" value="Endo/exonuclease/phosphatase"/>
</dbReference>
<name>A0ABY7DL35_MYAAR</name>
<dbReference type="Proteomes" id="UP001164746">
    <property type="component" value="Chromosome 3"/>
</dbReference>
<sequence length="227" mass="26262">MDALREKRKNGKVSGRVVEDLPERIVKSRTALYPFPEQFIREGKSARFKFDKLVVNGDIYEYDYVSKIPVVITQECQTLLNGFSCYEQMRKSINKRGSVGVAVFIRDSISTCFNRIYEQFNDCVIFHTEQEFTGYKTDLILIFTYLSPERSVIYENENSDGVDILHRKLLLITSDFHSATILLAGDLNARTGDLKDFIPNDDLDYICGETSYPRYIFNTSRTTKDYT</sequence>
<dbReference type="EMBL" id="CP111014">
    <property type="protein sequence ID" value="WAQ98399.1"/>
    <property type="molecule type" value="Genomic_DNA"/>
</dbReference>
<gene>
    <name evidence="2" type="ORF">MAR_022772</name>
</gene>
<keyword evidence="3" id="KW-1185">Reference proteome</keyword>